<dbReference type="PANTHER" id="PTHR33116:SF84">
    <property type="entry name" value="RNA-DIRECTED DNA POLYMERASE"/>
    <property type="match status" value="1"/>
</dbReference>
<organism evidence="2 3">
    <name type="scientific">Cuscuta campestris</name>
    <dbReference type="NCBI Taxonomy" id="132261"/>
    <lineage>
        <taxon>Eukaryota</taxon>
        <taxon>Viridiplantae</taxon>
        <taxon>Streptophyta</taxon>
        <taxon>Embryophyta</taxon>
        <taxon>Tracheophyta</taxon>
        <taxon>Spermatophyta</taxon>
        <taxon>Magnoliopsida</taxon>
        <taxon>eudicotyledons</taxon>
        <taxon>Gunneridae</taxon>
        <taxon>Pentapetalae</taxon>
        <taxon>asterids</taxon>
        <taxon>lamiids</taxon>
        <taxon>Solanales</taxon>
        <taxon>Convolvulaceae</taxon>
        <taxon>Cuscuteae</taxon>
        <taxon>Cuscuta</taxon>
        <taxon>Cuscuta subgen. Grammica</taxon>
        <taxon>Cuscuta sect. Cleistogrammica</taxon>
    </lineage>
</organism>
<name>A0A484LT03_9ASTE</name>
<dbReference type="EMBL" id="OOIL02002000">
    <property type="protein sequence ID" value="VFQ79641.1"/>
    <property type="molecule type" value="Genomic_DNA"/>
</dbReference>
<dbReference type="CDD" id="cd01650">
    <property type="entry name" value="RT_nLTR_like"/>
    <property type="match status" value="1"/>
</dbReference>
<evidence type="ECO:0000259" key="1">
    <source>
        <dbReference type="PROSITE" id="PS50878"/>
    </source>
</evidence>
<dbReference type="InterPro" id="IPR026960">
    <property type="entry name" value="RVT-Znf"/>
</dbReference>
<dbReference type="InterPro" id="IPR000477">
    <property type="entry name" value="RT_dom"/>
</dbReference>
<dbReference type="PANTHER" id="PTHR33116">
    <property type="entry name" value="REVERSE TRANSCRIPTASE ZINC-BINDING DOMAIN-CONTAINING PROTEIN-RELATED-RELATED"/>
    <property type="match status" value="1"/>
</dbReference>
<dbReference type="Pfam" id="PF00078">
    <property type="entry name" value="RVT_1"/>
    <property type="match status" value="1"/>
</dbReference>
<dbReference type="OrthoDB" id="1284866at2759"/>
<evidence type="ECO:0000313" key="2">
    <source>
        <dbReference type="EMBL" id="VFQ79641.1"/>
    </source>
</evidence>
<sequence length="581" mass="66125">MAPLLSALIDPAQGAFVKGRSLVDNLLLAQHLIRDYAIKRSTPSCMIKLDITKAYDTVSWSFLRDVMVGLGFPTRFVGLIMECVSSASSSLMINGNCHGFFNSKRGLRQGDPMAPTLFLFCIEYLSRVLNTKAREGVFNYHKDCVELGITHLAFAYDLMLFSRGNFHSVQILMDALSHFSSVSGLNLNPTKANIFIAGKYREISQNILDLASFPRGHLPVRYLGLPLASQRISEADYAPLFKSVDGFLSKWATLKLSYAGKLELIRAVIQGVQSFWLQAFPVQKYVLDRITSLCRNFLWGSKFAKVAWADVCKPKTEGGLGLRDAGNWNNALLCKLLWNLAAKKDSLWVKWVHCVYLKQEDIWQWQPKKRHTVFFKRLAYVCGLLTQKLGDHIPSLEVAMQTLCMGGNLVPSKVYDLFRVKANLKPWMSFIWHSTIPPKCSFTMWLALRRRLPTKANLEFLGLPLDCTLCGQGLEDVDHLFFQCSFSRRVWGVIKLWLGIEGQLGSLDRAIRWLRTFRRAGALLKKMRKVALACTVFHLWKQRNATCFEHEPLRVEVVICKIKVMVYSIMGRLWPLYSFPS</sequence>
<protein>
    <recommendedName>
        <fullName evidence="1">Reverse transcriptase domain-containing protein</fullName>
    </recommendedName>
</protein>
<feature type="domain" description="Reverse transcriptase" evidence="1">
    <location>
        <begin position="1"/>
        <end position="227"/>
    </location>
</feature>
<dbReference type="Pfam" id="PF13966">
    <property type="entry name" value="zf-RVT"/>
    <property type="match status" value="1"/>
</dbReference>
<keyword evidence="3" id="KW-1185">Reference proteome</keyword>
<dbReference type="PROSITE" id="PS50878">
    <property type="entry name" value="RT_POL"/>
    <property type="match status" value="1"/>
</dbReference>
<dbReference type="Proteomes" id="UP000595140">
    <property type="component" value="Unassembled WGS sequence"/>
</dbReference>
<dbReference type="AlphaFoldDB" id="A0A484LT03"/>
<gene>
    <name evidence="2" type="ORF">CCAM_LOCUS21417</name>
</gene>
<evidence type="ECO:0000313" key="3">
    <source>
        <dbReference type="Proteomes" id="UP000595140"/>
    </source>
</evidence>
<accession>A0A484LT03</accession>
<reference evidence="2 3" key="1">
    <citation type="submission" date="2018-04" db="EMBL/GenBank/DDBJ databases">
        <authorList>
            <person name="Vogel A."/>
        </authorList>
    </citation>
    <scope>NUCLEOTIDE SEQUENCE [LARGE SCALE GENOMIC DNA]</scope>
</reference>
<proteinExistence type="predicted"/>